<feature type="compositionally biased region" description="Basic and acidic residues" evidence="1">
    <location>
        <begin position="97"/>
        <end position="112"/>
    </location>
</feature>
<sequence length="607" mass="67464">MSSKKYAFLPMGDDELGPAKVTKEKKEKRSKHRHRDHDRNDRDRGERSSRRRSGSRSRSPHRPAKQQYRKRDTDADDRWADEEPPSDMDDVEEEPEFKESAPKRVAEETEELRSGVRLSERERADFAKNREILRLAEERLKIDDHKDGYYMPEDYITEKGKIDSRRKEDALYKRYVDKDEYGQEKFSGLVGNTCSLSTPFIISLFSNLTTMVLPTVSFVSLVAISLAGIVASQSDDFDCCFTLEVSGDLGGKLKHGTTGDLRVNSNFQEAFMCAYESSDKLQDSIGNNCRFSSPSMKFECLSGVPGDGDFFFDFGEATDGGEKPILLTYDGHDKFLACPSEGPSSDAGSFVLYSRAKEDQEGCVDVSLQQVGPSSSCYDRGLLEKFRSPTKSTRAPVTGTIEEVSPARKSCTLSDTSTRLPAKRVGSGSLDSLIVNPDGWASINDENSTIFEFEMAPLWVNHPRDATTRRCAVEFRFPACSNMPEGYPCAVWSGSEQQDSAGAGMEWYHVYTRDDPAASSLETSAGPVDWAPWDDFYQFGSEDAITVGTFECGVDRSGGIIRTISFLVESVNGWSLSFAQAGMGTQSQWPLGVGAYVTACDDTTPWP</sequence>
<gene>
    <name evidence="2" type="ORF">BN1708_013634</name>
</gene>
<keyword evidence="3" id="KW-1185">Reference proteome</keyword>
<accession>A0A0G4LN83</accession>
<feature type="compositionally biased region" description="Basic and acidic residues" evidence="1">
    <location>
        <begin position="69"/>
        <end position="78"/>
    </location>
</feature>
<feature type="region of interest" description="Disordered" evidence="1">
    <location>
        <begin position="1"/>
        <end position="112"/>
    </location>
</feature>
<evidence type="ECO:0000256" key="1">
    <source>
        <dbReference type="SAM" id="MobiDB-lite"/>
    </source>
</evidence>
<organism evidence="2 3">
    <name type="scientific">Verticillium longisporum</name>
    <name type="common">Verticillium dahliae var. longisporum</name>
    <dbReference type="NCBI Taxonomy" id="100787"/>
    <lineage>
        <taxon>Eukaryota</taxon>
        <taxon>Fungi</taxon>
        <taxon>Dikarya</taxon>
        <taxon>Ascomycota</taxon>
        <taxon>Pezizomycotina</taxon>
        <taxon>Sordariomycetes</taxon>
        <taxon>Hypocreomycetidae</taxon>
        <taxon>Glomerellales</taxon>
        <taxon>Plectosphaerellaceae</taxon>
        <taxon>Verticillium</taxon>
    </lineage>
</organism>
<dbReference type="Proteomes" id="UP000044602">
    <property type="component" value="Unassembled WGS sequence"/>
</dbReference>
<protein>
    <submittedName>
        <fullName evidence="2">Uncharacterized protein</fullName>
    </submittedName>
</protein>
<dbReference type="STRING" id="100787.A0A0G4LN83"/>
<reference evidence="2 3" key="1">
    <citation type="submission" date="2015-05" db="EMBL/GenBank/DDBJ databases">
        <authorList>
            <person name="Wang D.B."/>
            <person name="Wang M."/>
        </authorList>
    </citation>
    <scope>NUCLEOTIDE SEQUENCE [LARGE SCALE GENOMIC DNA]</scope>
    <source>
        <strain evidence="2">VL1</strain>
    </source>
</reference>
<feature type="compositionally biased region" description="Basic and acidic residues" evidence="1">
    <location>
        <begin position="37"/>
        <end position="48"/>
    </location>
</feature>
<evidence type="ECO:0000313" key="2">
    <source>
        <dbReference type="EMBL" id="CRK23165.1"/>
    </source>
</evidence>
<feature type="compositionally biased region" description="Acidic residues" evidence="1">
    <location>
        <begin position="79"/>
        <end position="96"/>
    </location>
</feature>
<dbReference type="AlphaFoldDB" id="A0A0G4LN83"/>
<dbReference type="PANTHER" id="PTHR39613">
    <property type="entry name" value="ANCHORED CELL WALL PROTEIN, PUTATIVE (AFU_ORTHOLOGUE AFUA_4G08960)-RELATED"/>
    <property type="match status" value="1"/>
</dbReference>
<proteinExistence type="predicted"/>
<evidence type="ECO:0000313" key="3">
    <source>
        <dbReference type="Proteomes" id="UP000044602"/>
    </source>
</evidence>
<feature type="compositionally biased region" description="Basic residues" evidence="1">
    <location>
        <begin position="49"/>
        <end position="68"/>
    </location>
</feature>
<dbReference type="PANTHER" id="PTHR39613:SF1">
    <property type="entry name" value="ANCHORED CELL WALL PROTEIN, PUTATIVE (AFU_ORTHOLOGUE AFUA_4G08960)-RELATED"/>
    <property type="match status" value="1"/>
</dbReference>
<dbReference type="EMBL" id="CVQH01015335">
    <property type="protein sequence ID" value="CRK23165.1"/>
    <property type="molecule type" value="Genomic_DNA"/>
</dbReference>
<name>A0A0G4LN83_VERLO</name>